<accession>A0A9P6ECT5</accession>
<proteinExistence type="predicted"/>
<dbReference type="AlphaFoldDB" id="A0A9P6ECT5"/>
<gene>
    <name evidence="1" type="ORF">CPB83DRAFT_837308</name>
</gene>
<comment type="caution">
    <text evidence="1">The sequence shown here is derived from an EMBL/GenBank/DDBJ whole genome shotgun (WGS) entry which is preliminary data.</text>
</comment>
<organism evidence="1 2">
    <name type="scientific">Crepidotus variabilis</name>
    <dbReference type="NCBI Taxonomy" id="179855"/>
    <lineage>
        <taxon>Eukaryota</taxon>
        <taxon>Fungi</taxon>
        <taxon>Dikarya</taxon>
        <taxon>Basidiomycota</taxon>
        <taxon>Agaricomycotina</taxon>
        <taxon>Agaricomycetes</taxon>
        <taxon>Agaricomycetidae</taxon>
        <taxon>Agaricales</taxon>
        <taxon>Agaricineae</taxon>
        <taxon>Crepidotaceae</taxon>
        <taxon>Crepidotus</taxon>
    </lineage>
</organism>
<evidence type="ECO:0000313" key="1">
    <source>
        <dbReference type="EMBL" id="KAF9526543.1"/>
    </source>
</evidence>
<protein>
    <submittedName>
        <fullName evidence="1">Uncharacterized protein</fullName>
    </submittedName>
</protein>
<evidence type="ECO:0000313" key="2">
    <source>
        <dbReference type="Proteomes" id="UP000807306"/>
    </source>
</evidence>
<reference evidence="1" key="1">
    <citation type="submission" date="2020-11" db="EMBL/GenBank/DDBJ databases">
        <authorList>
            <consortium name="DOE Joint Genome Institute"/>
            <person name="Ahrendt S."/>
            <person name="Riley R."/>
            <person name="Andreopoulos W."/>
            <person name="Labutti K."/>
            <person name="Pangilinan J."/>
            <person name="Ruiz-Duenas F.J."/>
            <person name="Barrasa J.M."/>
            <person name="Sanchez-Garcia M."/>
            <person name="Camarero S."/>
            <person name="Miyauchi S."/>
            <person name="Serrano A."/>
            <person name="Linde D."/>
            <person name="Babiker R."/>
            <person name="Drula E."/>
            <person name="Ayuso-Fernandez I."/>
            <person name="Pacheco R."/>
            <person name="Padilla G."/>
            <person name="Ferreira P."/>
            <person name="Barriuso J."/>
            <person name="Kellner H."/>
            <person name="Castanera R."/>
            <person name="Alfaro M."/>
            <person name="Ramirez L."/>
            <person name="Pisabarro A.G."/>
            <person name="Kuo A."/>
            <person name="Tritt A."/>
            <person name="Lipzen A."/>
            <person name="He G."/>
            <person name="Yan M."/>
            <person name="Ng V."/>
            <person name="Cullen D."/>
            <person name="Martin F."/>
            <person name="Rosso M.-N."/>
            <person name="Henrissat B."/>
            <person name="Hibbett D."/>
            <person name="Martinez A.T."/>
            <person name="Grigoriev I.V."/>
        </authorList>
    </citation>
    <scope>NUCLEOTIDE SEQUENCE</scope>
    <source>
        <strain evidence="1">CBS 506.95</strain>
    </source>
</reference>
<sequence>MEPSDNSHIPVNQVVNHTINNNKKNSLISAEAARQGLDIHRIPMGLAMLDHNVLKAAFGVEYDETKAGGGEQWRQGFWKRYGKVKPTSDDPTVRYYPIPSNFPPPFSSNFAHLIPPPRQSGAGDVVSSWINSESDISELDSLVSIPHILTHRIFFKNGAEIVSTPQIVDRQVFGRRSATLNDFLKQGEGKIFTMFSKDLPVF</sequence>
<name>A0A9P6ECT5_9AGAR</name>
<keyword evidence="2" id="KW-1185">Reference proteome</keyword>
<dbReference type="EMBL" id="MU157870">
    <property type="protein sequence ID" value="KAF9526543.1"/>
    <property type="molecule type" value="Genomic_DNA"/>
</dbReference>
<dbReference type="Proteomes" id="UP000807306">
    <property type="component" value="Unassembled WGS sequence"/>
</dbReference>